<protein>
    <submittedName>
        <fullName evidence="2">Uncharacterized protein</fullName>
    </submittedName>
</protein>
<keyword evidence="1" id="KW-0472">Membrane</keyword>
<dbReference type="EMBL" id="KQ418289">
    <property type="protein sequence ID" value="KOF88002.1"/>
    <property type="molecule type" value="Genomic_DNA"/>
</dbReference>
<keyword evidence="1" id="KW-1133">Transmembrane helix</keyword>
<evidence type="ECO:0000313" key="2">
    <source>
        <dbReference type="EMBL" id="KOF88002.1"/>
    </source>
</evidence>
<dbReference type="AlphaFoldDB" id="A0A0L8HFL5"/>
<feature type="transmembrane region" description="Helical" evidence="1">
    <location>
        <begin position="6"/>
        <end position="31"/>
    </location>
</feature>
<proteinExistence type="predicted"/>
<accession>A0A0L8HFL5</accession>
<sequence length="91" mass="10777">MIFPGILGCVIFFHLIHLLCCFFLPLMSMSLTKSIFRCKRKTKPVIVCHGRSQSNLNCLFKKEKYLLFLFIIFLITREKKKFLNMNERKTG</sequence>
<name>A0A0L8HFL5_OCTBM</name>
<gene>
    <name evidence="2" type="ORF">OCBIM_22015752mg</name>
</gene>
<evidence type="ECO:0000256" key="1">
    <source>
        <dbReference type="SAM" id="Phobius"/>
    </source>
</evidence>
<organism evidence="2">
    <name type="scientific">Octopus bimaculoides</name>
    <name type="common">California two-spotted octopus</name>
    <dbReference type="NCBI Taxonomy" id="37653"/>
    <lineage>
        <taxon>Eukaryota</taxon>
        <taxon>Metazoa</taxon>
        <taxon>Spiralia</taxon>
        <taxon>Lophotrochozoa</taxon>
        <taxon>Mollusca</taxon>
        <taxon>Cephalopoda</taxon>
        <taxon>Coleoidea</taxon>
        <taxon>Octopodiformes</taxon>
        <taxon>Octopoda</taxon>
        <taxon>Incirrata</taxon>
        <taxon>Octopodidae</taxon>
        <taxon>Octopus</taxon>
    </lineage>
</organism>
<reference evidence="2" key="1">
    <citation type="submission" date="2015-07" db="EMBL/GenBank/DDBJ databases">
        <title>MeaNS - Measles Nucleotide Surveillance Program.</title>
        <authorList>
            <person name="Tran T."/>
            <person name="Druce J."/>
        </authorList>
    </citation>
    <scope>NUCLEOTIDE SEQUENCE</scope>
    <source>
        <strain evidence="2">UCB-OBI-ISO-001</strain>
        <tissue evidence="2">Gonad</tissue>
    </source>
</reference>
<keyword evidence="1" id="KW-0812">Transmembrane</keyword>